<dbReference type="Gene3D" id="2.40.128.130">
    <property type="entry name" value="Autotransporter beta-domain"/>
    <property type="match status" value="1"/>
</dbReference>
<dbReference type="InterPro" id="IPR051551">
    <property type="entry name" value="Autotransporter_adhesion"/>
</dbReference>
<dbReference type="InterPro" id="IPR005546">
    <property type="entry name" value="Autotransporte_beta"/>
</dbReference>
<proteinExistence type="predicted"/>
<dbReference type="GO" id="GO:0019867">
    <property type="term" value="C:outer membrane"/>
    <property type="evidence" value="ECO:0007669"/>
    <property type="project" value="InterPro"/>
</dbReference>
<dbReference type="NCBIfam" id="TIGR01414">
    <property type="entry name" value="autotrans_barl"/>
    <property type="match status" value="1"/>
</dbReference>
<organism evidence="2 3">
    <name type="scientific">Devosia insulae DS-56</name>
    <dbReference type="NCBI Taxonomy" id="1116389"/>
    <lineage>
        <taxon>Bacteria</taxon>
        <taxon>Pseudomonadati</taxon>
        <taxon>Pseudomonadota</taxon>
        <taxon>Alphaproteobacteria</taxon>
        <taxon>Hyphomicrobiales</taxon>
        <taxon>Devosiaceae</taxon>
        <taxon>Devosia</taxon>
    </lineage>
</organism>
<name>A0A1E5XVY2_9HYPH</name>
<dbReference type="SUPFAM" id="SSF51126">
    <property type="entry name" value="Pectin lyase-like"/>
    <property type="match status" value="1"/>
</dbReference>
<evidence type="ECO:0000259" key="1">
    <source>
        <dbReference type="PROSITE" id="PS51208"/>
    </source>
</evidence>
<accession>A0A1E5XVY2</accession>
<reference evidence="2 3" key="1">
    <citation type="journal article" date="2015" name="Genome Announc.">
        <title>Genome Assemblies of Three Soil-Associated Devosia species: D. insulae, D. limi, and D. soli.</title>
        <authorList>
            <person name="Hassan Y.I."/>
            <person name="Lepp D."/>
            <person name="Zhou T."/>
        </authorList>
    </citation>
    <scope>NUCLEOTIDE SEQUENCE [LARGE SCALE GENOMIC DNA]</scope>
    <source>
        <strain evidence="2 3">DS-56</strain>
    </source>
</reference>
<dbReference type="SMART" id="SM00869">
    <property type="entry name" value="Autotransporter"/>
    <property type="match status" value="1"/>
</dbReference>
<protein>
    <recommendedName>
        <fullName evidence="1">Autotransporter domain-containing protein</fullName>
    </recommendedName>
</protein>
<evidence type="ECO:0000313" key="2">
    <source>
        <dbReference type="EMBL" id="OEO32745.1"/>
    </source>
</evidence>
<dbReference type="InterPro" id="IPR012332">
    <property type="entry name" value="Autotransporter_pectin_lyase_C"/>
</dbReference>
<dbReference type="SUPFAM" id="SSF103515">
    <property type="entry name" value="Autotransporter"/>
    <property type="match status" value="1"/>
</dbReference>
<dbReference type="Gene3D" id="2.160.20.20">
    <property type="match status" value="1"/>
</dbReference>
<dbReference type="Pfam" id="PF18883">
    <property type="entry name" value="AC_1"/>
    <property type="match status" value="1"/>
</dbReference>
<dbReference type="PANTHER" id="PTHR35037:SF3">
    <property type="entry name" value="C-TERMINAL REGION OF AIDA-LIKE PROTEIN"/>
    <property type="match status" value="1"/>
</dbReference>
<comment type="caution">
    <text evidence="2">The sequence shown here is derived from an EMBL/GenBank/DDBJ whole genome shotgun (WGS) entry which is preliminary data.</text>
</comment>
<dbReference type="CDD" id="cd01344">
    <property type="entry name" value="PL2_Passenger_AT"/>
    <property type="match status" value="1"/>
</dbReference>
<dbReference type="PANTHER" id="PTHR35037">
    <property type="entry name" value="C-TERMINAL REGION OF AIDA-LIKE PROTEIN"/>
    <property type="match status" value="1"/>
</dbReference>
<evidence type="ECO:0000313" key="3">
    <source>
        <dbReference type="Proteomes" id="UP000095463"/>
    </source>
</evidence>
<feature type="domain" description="Autotransporter" evidence="1">
    <location>
        <begin position="490"/>
        <end position="771"/>
    </location>
</feature>
<dbReference type="Pfam" id="PF03797">
    <property type="entry name" value="Autotransporter"/>
    <property type="match status" value="1"/>
</dbReference>
<dbReference type="PROSITE" id="PS51208">
    <property type="entry name" value="AUTOTRANSPORTER"/>
    <property type="match status" value="1"/>
</dbReference>
<dbReference type="Proteomes" id="UP000095463">
    <property type="component" value="Unassembled WGS sequence"/>
</dbReference>
<dbReference type="InterPro" id="IPR011050">
    <property type="entry name" value="Pectin_lyase_fold/virulence"/>
</dbReference>
<sequence length="771" mass="76621">MTITGNGTSLVATGTQSMDLGATGSGQATLNVEAGGLLQGNSSGIRLAGTTAVNVTGAGSTIDVAGFFQLSGNHTVRVTNGGLFDVSGTATFGAQTTNIAAGWLDGEVSGAGSRLQATTLALQRGSLSVLAGGVVEATTISVSTAAGGTVSPDFNMLVSGGGSALNAISTFTLATRGVGVLTIANDGLVRVNGGGSALALGGALPASDATLNIGGAVGEAAAAAGTLQASAITLAASAEINFNHTETGYVFDIPINGSGAINQVAGRTIFGADQLGFTGLTTISGGMLEVNKELGGTVSVLGGTLAGIGKVGATSLAAGGTIAPGSNGIGRNGIDDPDLTIAGDYVGGGGLLQIETVLGDDTSATDRLVITGNSVGTTNVRVTNLGGAGGQTTNGIKIIDVGGTSDGIFSLLGDTAYEGQQAVIGGAYLYSLQQGSADGDWYLRSIVNPDDTPVFQPAAPVIETYAASALQAFNTTETLQQRVGNRSWSGGAEGNGIWGRIDARRTSLAPANSTTSASYEVDTWRLQAGADGVLAESEAGTLVGGVNLQLGTISAAITSTVGNGGIEGTAFGLGGTLTWYGNEGLYLDAQGKLNWFDSTLSADLLAGPLVSGNAGFGYALSLESGQQVALGDGWSVTPQAQLAYSSVDFDAFDSYGSTVALQSGDSLLGRLGLSADYESEWQDTAGETGKTHAYGIANLSYEFLDGTATSVGADTLVNETNPLWGSVRLGGSVNWAGDALSLYGEANFGTSLNQLGDSYSLGVTAGIRGKL</sequence>
<dbReference type="AlphaFoldDB" id="A0A1E5XVY2"/>
<dbReference type="EMBL" id="LAJE02000058">
    <property type="protein sequence ID" value="OEO32745.1"/>
    <property type="molecule type" value="Genomic_DNA"/>
</dbReference>
<gene>
    <name evidence="2" type="ORF">VW23_010090</name>
</gene>
<dbReference type="InterPro" id="IPR006315">
    <property type="entry name" value="OM_autotransptr_brl_dom"/>
</dbReference>
<dbReference type="InterPro" id="IPR036709">
    <property type="entry name" value="Autotransporte_beta_dom_sf"/>
</dbReference>
<dbReference type="InterPro" id="IPR043990">
    <property type="entry name" value="AC_1"/>
</dbReference>
<keyword evidence="3" id="KW-1185">Reference proteome</keyword>